<dbReference type="GO" id="GO:0030254">
    <property type="term" value="P:protein secretion by the type III secretion system"/>
    <property type="evidence" value="ECO:0007669"/>
    <property type="project" value="InterPro"/>
</dbReference>
<evidence type="ECO:0000256" key="12">
    <source>
        <dbReference type="ARBA" id="ARBA00022967"/>
    </source>
</evidence>
<dbReference type="PANTHER" id="PTHR15184:SF81">
    <property type="entry name" value="FLAGELLUM-SPECIFIC ATP SYNTHASE"/>
    <property type="match status" value="1"/>
</dbReference>
<dbReference type="GO" id="GO:0008564">
    <property type="term" value="F:protein-exporting ATPase activity"/>
    <property type="evidence" value="ECO:0007669"/>
    <property type="project" value="UniProtKB-EC"/>
</dbReference>
<evidence type="ECO:0000256" key="8">
    <source>
        <dbReference type="ARBA" id="ARBA00022781"/>
    </source>
</evidence>
<keyword evidence="6" id="KW-0963">Cytoplasm</keyword>
<dbReference type="InterPro" id="IPR003593">
    <property type="entry name" value="AAA+_ATPase"/>
</dbReference>
<evidence type="ECO:0000256" key="16">
    <source>
        <dbReference type="ARBA" id="ARBA00034006"/>
    </source>
</evidence>
<dbReference type="Gene3D" id="3.40.50.12240">
    <property type="match status" value="1"/>
</dbReference>
<dbReference type="Pfam" id="PF00006">
    <property type="entry name" value="ATP-synt_ab"/>
    <property type="match status" value="1"/>
</dbReference>
<keyword evidence="8" id="KW-0375">Hydrogen ion transport</keyword>
<dbReference type="InterPro" id="IPR050053">
    <property type="entry name" value="ATPase_alpha/beta_chains"/>
</dbReference>
<dbReference type="NCBIfam" id="TIGR01026">
    <property type="entry name" value="fliI_yscN"/>
    <property type="match status" value="1"/>
</dbReference>
<dbReference type="PANTHER" id="PTHR15184">
    <property type="entry name" value="ATP SYNTHASE"/>
    <property type="match status" value="1"/>
</dbReference>
<keyword evidence="13" id="KW-0406">Ion transport</keyword>
<keyword evidence="12" id="KW-1278">Translocase</keyword>
<dbReference type="InterPro" id="IPR040627">
    <property type="entry name" value="T3SS_ATPase_C"/>
</dbReference>
<dbReference type="CDD" id="cd18114">
    <property type="entry name" value="ATP-synt_flagellum-secretory_path_III_C"/>
    <property type="match status" value="1"/>
</dbReference>
<keyword evidence="9" id="KW-1005">Bacterial flagellum biogenesis</keyword>
<dbReference type="CDD" id="cd01136">
    <property type="entry name" value="ATPase_flagellum-secretory_path_III"/>
    <property type="match status" value="1"/>
</dbReference>
<gene>
    <name evidence="18" type="ORF">SAMN05443662_1134</name>
</gene>
<evidence type="ECO:0000256" key="6">
    <source>
        <dbReference type="ARBA" id="ARBA00022490"/>
    </source>
</evidence>
<keyword evidence="15" id="KW-0066">ATP synthesis</keyword>
<evidence type="ECO:0000256" key="4">
    <source>
        <dbReference type="ARBA" id="ARBA00020580"/>
    </source>
</evidence>
<dbReference type="PROSITE" id="PS00152">
    <property type="entry name" value="ATPASE_ALPHA_BETA"/>
    <property type="match status" value="1"/>
</dbReference>
<evidence type="ECO:0000313" key="19">
    <source>
        <dbReference type="Proteomes" id="UP000198461"/>
    </source>
</evidence>
<reference evidence="18 19" key="1">
    <citation type="submission" date="2016-11" db="EMBL/GenBank/DDBJ databases">
        <authorList>
            <person name="Jaros S."/>
            <person name="Januszkiewicz K."/>
            <person name="Wedrychowicz H."/>
        </authorList>
    </citation>
    <scope>NUCLEOTIDE SEQUENCE [LARGE SCALE GENOMIC DNA]</scope>
    <source>
        <strain evidence="18 19">DSM 17737</strain>
    </source>
</reference>
<name>A0A1N6FLW1_9GAMM</name>
<dbReference type="InterPro" id="IPR000194">
    <property type="entry name" value="ATPase_F1/V1/A1_a/bsu_nucl-bd"/>
</dbReference>
<dbReference type="EC" id="7.1.2.2" evidence="3"/>
<dbReference type="SMART" id="SM00382">
    <property type="entry name" value="AAA"/>
    <property type="match status" value="1"/>
</dbReference>
<feature type="domain" description="AAA+ ATPase" evidence="17">
    <location>
        <begin position="162"/>
        <end position="345"/>
    </location>
</feature>
<evidence type="ECO:0000256" key="5">
    <source>
        <dbReference type="ARBA" id="ARBA00022448"/>
    </source>
</evidence>
<evidence type="ECO:0000256" key="13">
    <source>
        <dbReference type="ARBA" id="ARBA00023065"/>
    </source>
</evidence>
<dbReference type="InterPro" id="IPR020003">
    <property type="entry name" value="ATPase_a/bsu_AS"/>
</dbReference>
<keyword evidence="14" id="KW-1006">Bacterial flagellum protein export</keyword>
<evidence type="ECO:0000256" key="7">
    <source>
        <dbReference type="ARBA" id="ARBA00022741"/>
    </source>
</evidence>
<dbReference type="GO" id="GO:0016887">
    <property type="term" value="F:ATP hydrolysis activity"/>
    <property type="evidence" value="ECO:0007669"/>
    <property type="project" value="InterPro"/>
</dbReference>
<evidence type="ECO:0000256" key="1">
    <source>
        <dbReference type="ARBA" id="ARBA00004496"/>
    </source>
</evidence>
<protein>
    <recommendedName>
        <fullName evidence="4">Flagellum-specific ATP synthase</fullName>
        <ecNumber evidence="3">7.1.2.2</ecNumber>
    </recommendedName>
</protein>
<keyword evidence="11" id="KW-0653">Protein transport</keyword>
<evidence type="ECO:0000256" key="15">
    <source>
        <dbReference type="ARBA" id="ARBA00023310"/>
    </source>
</evidence>
<dbReference type="GO" id="GO:0044780">
    <property type="term" value="P:bacterial-type flagellum assembly"/>
    <property type="evidence" value="ECO:0007669"/>
    <property type="project" value="InterPro"/>
</dbReference>
<dbReference type="STRING" id="364032.SAMN05443662_1134"/>
<dbReference type="EMBL" id="FSRE01000002">
    <property type="protein sequence ID" value="SIN96283.1"/>
    <property type="molecule type" value="Genomic_DNA"/>
</dbReference>
<dbReference type="GO" id="GO:0071973">
    <property type="term" value="P:bacterial-type flagellum-dependent cell motility"/>
    <property type="evidence" value="ECO:0007669"/>
    <property type="project" value="InterPro"/>
</dbReference>
<dbReference type="AlphaFoldDB" id="A0A1N6FLW1"/>
<comment type="subcellular location">
    <subcellularLocation>
        <location evidence="1">Cytoplasm</location>
    </subcellularLocation>
</comment>
<comment type="catalytic activity">
    <reaction evidence="16">
        <text>ATP + H2O + cellular proteinSide 1 = ADP + phosphate + cellular proteinSide 2.</text>
        <dbReference type="EC" id="7.4.2.8"/>
    </reaction>
</comment>
<dbReference type="GO" id="GO:0046933">
    <property type="term" value="F:proton-transporting ATP synthase activity, rotational mechanism"/>
    <property type="evidence" value="ECO:0007669"/>
    <property type="project" value="TreeGrafter"/>
</dbReference>
<dbReference type="GO" id="GO:0005524">
    <property type="term" value="F:ATP binding"/>
    <property type="evidence" value="ECO:0007669"/>
    <property type="project" value="UniProtKB-KW"/>
</dbReference>
<dbReference type="GO" id="GO:0030257">
    <property type="term" value="C:type III protein secretion system complex"/>
    <property type="evidence" value="ECO:0007669"/>
    <property type="project" value="InterPro"/>
</dbReference>
<dbReference type="CDD" id="cd18117">
    <property type="entry name" value="ATP-synt_flagellum-secretory_path_III_N"/>
    <property type="match status" value="1"/>
</dbReference>
<evidence type="ECO:0000256" key="3">
    <source>
        <dbReference type="ARBA" id="ARBA00012473"/>
    </source>
</evidence>
<dbReference type="InterPro" id="IPR005714">
    <property type="entry name" value="ATPase_T3SS_FliI/YscN"/>
</dbReference>
<dbReference type="RefSeq" id="WP_074201392.1">
    <property type="nucleotide sequence ID" value="NZ_FSRE01000002.1"/>
</dbReference>
<evidence type="ECO:0000256" key="9">
    <source>
        <dbReference type="ARBA" id="ARBA00022795"/>
    </source>
</evidence>
<dbReference type="InterPro" id="IPR027417">
    <property type="entry name" value="P-loop_NTPase"/>
</dbReference>
<proteinExistence type="inferred from homology"/>
<comment type="similarity">
    <text evidence="2">Belongs to the ATPase alpha/beta chains family.</text>
</comment>
<evidence type="ECO:0000256" key="14">
    <source>
        <dbReference type="ARBA" id="ARBA00023225"/>
    </source>
</evidence>
<evidence type="ECO:0000313" key="18">
    <source>
        <dbReference type="EMBL" id="SIN96283.1"/>
    </source>
</evidence>
<dbReference type="InterPro" id="IPR020005">
    <property type="entry name" value="FliI_clade1"/>
</dbReference>
<keyword evidence="5" id="KW-0813">Transport</keyword>
<dbReference type="Proteomes" id="UP000198461">
    <property type="component" value="Unassembled WGS sequence"/>
</dbReference>
<evidence type="ECO:0000256" key="2">
    <source>
        <dbReference type="ARBA" id="ARBA00008936"/>
    </source>
</evidence>
<dbReference type="OrthoDB" id="9801639at2"/>
<evidence type="ECO:0000256" key="10">
    <source>
        <dbReference type="ARBA" id="ARBA00022840"/>
    </source>
</evidence>
<dbReference type="GO" id="GO:0005737">
    <property type="term" value="C:cytoplasm"/>
    <property type="evidence" value="ECO:0007669"/>
    <property type="project" value="UniProtKB-SubCell"/>
</dbReference>
<dbReference type="SUPFAM" id="SSF52540">
    <property type="entry name" value="P-loop containing nucleoside triphosphate hydrolases"/>
    <property type="match status" value="1"/>
</dbReference>
<keyword evidence="10" id="KW-0067">ATP-binding</keyword>
<dbReference type="NCBIfam" id="TIGR03496">
    <property type="entry name" value="FliI_clade1"/>
    <property type="match status" value="1"/>
</dbReference>
<dbReference type="Pfam" id="PF18269">
    <property type="entry name" value="T3SS_ATPase_C"/>
    <property type="match status" value="1"/>
</dbReference>
<dbReference type="FunFam" id="3.40.50.12240:FF:000002">
    <property type="entry name" value="Flagellum-specific ATP synthase FliI"/>
    <property type="match status" value="1"/>
</dbReference>
<keyword evidence="7" id="KW-0547">Nucleotide-binding</keyword>
<keyword evidence="19" id="KW-1185">Reference proteome</keyword>
<organism evidence="18 19">
    <name type="scientific">Sulfurivirga caldicuralii</name>
    <dbReference type="NCBI Taxonomy" id="364032"/>
    <lineage>
        <taxon>Bacteria</taxon>
        <taxon>Pseudomonadati</taxon>
        <taxon>Pseudomonadota</taxon>
        <taxon>Gammaproteobacteria</taxon>
        <taxon>Thiotrichales</taxon>
        <taxon>Piscirickettsiaceae</taxon>
        <taxon>Sulfurivirga</taxon>
    </lineage>
</organism>
<evidence type="ECO:0000256" key="11">
    <source>
        <dbReference type="ARBA" id="ARBA00022927"/>
    </source>
</evidence>
<evidence type="ECO:0000259" key="17">
    <source>
        <dbReference type="SMART" id="SM00382"/>
    </source>
</evidence>
<accession>A0A1N6FLW1</accession>
<sequence>MSKILSHTLQTSLQQFIPPEPAPPQITGKLVRVSGLTLEMAGLQAPLGARCLVARGEGAPIEAEVVGFEAGRLFLMPIELVSDLVPGARVWQRQQMAHFPAGRALLGRVVDALGRPLDDQPLQTVESVVLNAPPHNPLSRKPITEPLDVGVRAINGLLTLGQGQRVGLIAGTGVGKSVLLGMITRFTEADIVIVGLIGERGREVGDFIRSNLGAEGLAKSVVVAAPADTSPLMRLQGALYATALAEYFRDQGHRVLLLMDSLTRYAQAQREIALAAGEPPVTKGYPPSVFTRIPQLVERAGNAGESGGTLTAIYTLLAEGDDTQDPVVDAGRGVLDGHIVLSRALADSGHYPAIDVAASVSRLMVEITTPQHQQLARRFKQLYSAYETNRDMISLGMYRQGSDPLVDEAIRRREGMNAFLTQAIQERVPFEQSVQQLAQVLR</sequence>